<protein>
    <recommendedName>
        <fullName evidence="1">diguanylate cyclase</fullName>
        <ecNumber evidence="1">2.7.7.65</ecNumber>
    </recommendedName>
</protein>
<dbReference type="PANTHER" id="PTHR45138:SF9">
    <property type="entry name" value="DIGUANYLATE CYCLASE DGCM-RELATED"/>
    <property type="match status" value="1"/>
</dbReference>
<dbReference type="InterPro" id="IPR050469">
    <property type="entry name" value="Diguanylate_Cyclase"/>
</dbReference>
<dbReference type="GO" id="GO:0043709">
    <property type="term" value="P:cell adhesion involved in single-species biofilm formation"/>
    <property type="evidence" value="ECO:0007669"/>
    <property type="project" value="TreeGrafter"/>
</dbReference>
<keyword evidence="4" id="KW-0732">Signal</keyword>
<feature type="signal peptide" evidence="4">
    <location>
        <begin position="1"/>
        <end position="19"/>
    </location>
</feature>
<dbReference type="AlphaFoldDB" id="A0A931J3A1"/>
<keyword evidence="7" id="KW-1185">Reference proteome</keyword>
<keyword evidence="3" id="KW-0472">Membrane</keyword>
<evidence type="ECO:0000313" key="7">
    <source>
        <dbReference type="Proteomes" id="UP000613266"/>
    </source>
</evidence>
<gene>
    <name evidence="6" type="ORF">I7X39_17890</name>
</gene>
<evidence type="ECO:0000256" key="4">
    <source>
        <dbReference type="SAM" id="SignalP"/>
    </source>
</evidence>
<keyword evidence="3" id="KW-1133">Transmembrane helix</keyword>
<dbReference type="SMART" id="SM00028">
    <property type="entry name" value="TPR"/>
    <property type="match status" value="4"/>
</dbReference>
<dbReference type="Pfam" id="PF00990">
    <property type="entry name" value="GGDEF"/>
    <property type="match status" value="1"/>
</dbReference>
<dbReference type="InterPro" id="IPR043128">
    <property type="entry name" value="Rev_trsase/Diguanyl_cyclase"/>
</dbReference>
<dbReference type="EC" id="2.7.7.65" evidence="1"/>
<feature type="chain" id="PRO_5037188659" description="diguanylate cyclase" evidence="4">
    <location>
        <begin position="20"/>
        <end position="608"/>
    </location>
</feature>
<dbReference type="PANTHER" id="PTHR45138">
    <property type="entry name" value="REGULATORY COMPONENTS OF SENSORY TRANSDUCTION SYSTEM"/>
    <property type="match status" value="1"/>
</dbReference>
<sequence>MRRAWLLLLWSAWAGGAAAQQGLQRLEARERLAPPAFQSLIAELDAQGRGQDALRAHALQCRLSLGQDAKELTALVEAGLRRAIRLPAPEPWRAGLLNCQGYLAQESGDLRKALQAFETALAHGGPQQRADAQAFRGELFYLRGHLHAALTDLRAAHAGYVQQGDAPMQRYGLTLLANLYADERIAEYGRALEIYRGQLASHEAAGRAGDAATALFNIGSTLRRAGQLEEAHSQLRTALERYEALGDADSVAETRRTLGSLLVSKGDAAAALPLLEAALTHWRQQASSSTELANARFTRAKALWRLGRLTEADADLEAAGRWFVAEKMPRFLEPLLAERAELEAARGRWEAAFRARSRQLALARELETLRRDELSAGLRVQFDTERKERENAALQRENSLRGAALEDAARIRKLQAALLVCALLLALGLGVLGWRAHGRARHMKKLAHTDVLTGVPNRRAILERLDQALAAGQALPVLMFDIDHFKAINDGLGHDAGDEVLRTVARAVQEELGAAGALGRIGGEEFLVLLDPQAGRAGLAEWAERLRHTVAMLRFAGEAAALARVTISLGGDLARAADTSPEALLKRVDEALYRAKQGGRNRVELVDQ</sequence>
<dbReference type="FunFam" id="3.30.70.270:FF:000001">
    <property type="entry name" value="Diguanylate cyclase domain protein"/>
    <property type="match status" value="1"/>
</dbReference>
<feature type="transmembrane region" description="Helical" evidence="3">
    <location>
        <begin position="414"/>
        <end position="434"/>
    </location>
</feature>
<reference evidence="6" key="1">
    <citation type="submission" date="2020-12" db="EMBL/GenBank/DDBJ databases">
        <title>The genome sequence of Inhella sp. 1Y17.</title>
        <authorList>
            <person name="Liu Y."/>
        </authorList>
    </citation>
    <scope>NUCLEOTIDE SEQUENCE</scope>
    <source>
        <strain evidence="6">1Y17</strain>
    </source>
</reference>
<comment type="caution">
    <text evidence="6">The sequence shown here is derived from an EMBL/GenBank/DDBJ whole genome shotgun (WGS) entry which is preliminary data.</text>
</comment>
<dbReference type="SUPFAM" id="SSF55073">
    <property type="entry name" value="Nucleotide cyclase"/>
    <property type="match status" value="1"/>
</dbReference>
<dbReference type="RefSeq" id="WP_198112530.1">
    <property type="nucleotide sequence ID" value="NZ_JAEDAK010000014.1"/>
</dbReference>
<dbReference type="Gene3D" id="1.25.40.10">
    <property type="entry name" value="Tetratricopeptide repeat domain"/>
    <property type="match status" value="2"/>
</dbReference>
<evidence type="ECO:0000256" key="3">
    <source>
        <dbReference type="SAM" id="Phobius"/>
    </source>
</evidence>
<evidence type="ECO:0000256" key="1">
    <source>
        <dbReference type="ARBA" id="ARBA00012528"/>
    </source>
</evidence>
<dbReference type="SUPFAM" id="SSF48452">
    <property type="entry name" value="TPR-like"/>
    <property type="match status" value="2"/>
</dbReference>
<dbReference type="PROSITE" id="PS50887">
    <property type="entry name" value="GGDEF"/>
    <property type="match status" value="1"/>
</dbReference>
<evidence type="ECO:0000313" key="6">
    <source>
        <dbReference type="EMBL" id="MBH9578766.1"/>
    </source>
</evidence>
<dbReference type="SMART" id="SM00267">
    <property type="entry name" value="GGDEF"/>
    <property type="match status" value="1"/>
</dbReference>
<keyword evidence="3" id="KW-0812">Transmembrane</keyword>
<dbReference type="GO" id="GO:0005886">
    <property type="term" value="C:plasma membrane"/>
    <property type="evidence" value="ECO:0007669"/>
    <property type="project" value="TreeGrafter"/>
</dbReference>
<organism evidence="6 7">
    <name type="scientific">Inhella proteolytica</name>
    <dbReference type="NCBI Taxonomy" id="2795029"/>
    <lineage>
        <taxon>Bacteria</taxon>
        <taxon>Pseudomonadati</taxon>
        <taxon>Pseudomonadota</taxon>
        <taxon>Betaproteobacteria</taxon>
        <taxon>Burkholderiales</taxon>
        <taxon>Sphaerotilaceae</taxon>
        <taxon>Inhella</taxon>
    </lineage>
</organism>
<dbReference type="Proteomes" id="UP000613266">
    <property type="component" value="Unassembled WGS sequence"/>
</dbReference>
<feature type="domain" description="GGDEF" evidence="5">
    <location>
        <begin position="473"/>
        <end position="608"/>
    </location>
</feature>
<dbReference type="CDD" id="cd01949">
    <property type="entry name" value="GGDEF"/>
    <property type="match status" value="1"/>
</dbReference>
<dbReference type="EMBL" id="JAEDAK010000014">
    <property type="protein sequence ID" value="MBH9578766.1"/>
    <property type="molecule type" value="Genomic_DNA"/>
</dbReference>
<accession>A0A931J3A1</accession>
<evidence type="ECO:0000259" key="5">
    <source>
        <dbReference type="PROSITE" id="PS50887"/>
    </source>
</evidence>
<dbReference type="GO" id="GO:0052621">
    <property type="term" value="F:diguanylate cyclase activity"/>
    <property type="evidence" value="ECO:0007669"/>
    <property type="project" value="UniProtKB-EC"/>
</dbReference>
<name>A0A931J3A1_9BURK</name>
<dbReference type="InterPro" id="IPR019734">
    <property type="entry name" value="TPR_rpt"/>
</dbReference>
<proteinExistence type="predicted"/>
<dbReference type="InterPro" id="IPR000160">
    <property type="entry name" value="GGDEF_dom"/>
</dbReference>
<dbReference type="InterPro" id="IPR011990">
    <property type="entry name" value="TPR-like_helical_dom_sf"/>
</dbReference>
<dbReference type="InterPro" id="IPR029787">
    <property type="entry name" value="Nucleotide_cyclase"/>
</dbReference>
<comment type="catalytic activity">
    <reaction evidence="2">
        <text>2 GTP = 3',3'-c-di-GMP + 2 diphosphate</text>
        <dbReference type="Rhea" id="RHEA:24898"/>
        <dbReference type="ChEBI" id="CHEBI:33019"/>
        <dbReference type="ChEBI" id="CHEBI:37565"/>
        <dbReference type="ChEBI" id="CHEBI:58805"/>
        <dbReference type="EC" id="2.7.7.65"/>
    </reaction>
</comment>
<dbReference type="NCBIfam" id="TIGR00254">
    <property type="entry name" value="GGDEF"/>
    <property type="match status" value="1"/>
</dbReference>
<evidence type="ECO:0000256" key="2">
    <source>
        <dbReference type="ARBA" id="ARBA00034247"/>
    </source>
</evidence>
<dbReference type="Gene3D" id="3.30.70.270">
    <property type="match status" value="1"/>
</dbReference>
<dbReference type="GO" id="GO:1902201">
    <property type="term" value="P:negative regulation of bacterial-type flagellum-dependent cell motility"/>
    <property type="evidence" value="ECO:0007669"/>
    <property type="project" value="TreeGrafter"/>
</dbReference>